<dbReference type="InterPro" id="IPR018704">
    <property type="entry name" value="SecYEG/CpoB_TPR"/>
</dbReference>
<dbReference type="PIRSF" id="PIRSF006170">
    <property type="entry name" value="YfgM"/>
    <property type="match status" value="1"/>
</dbReference>
<dbReference type="Gene3D" id="1.25.40.10">
    <property type="entry name" value="Tetratricopeptide repeat domain"/>
    <property type="match status" value="1"/>
</dbReference>
<comment type="similarity">
    <text evidence="7">Belongs to the YfgM family.</text>
</comment>
<sequence length="209" mass="22302">MAYDLQEQEQIDSMKAFWQQWGKLISGAVVAISVAYLGYKAFGYYQNAQASKAAVVFADVEQAAQSQDLAKVKGAAGLLQSDYAGTAYAADAALLAAKVAFEKNDLATAQAQLSWVVQNVKDESMVAVAHLRLATIELDQKRYDAAIAELGQAHPSAFDALFLDQKGDVHAAKGDKAAARDAYKAALAKLVGESPNRQFIQTKLDALGG</sequence>
<organism evidence="11 12">
    <name type="scientific">Aquitalea magnusonii</name>
    <dbReference type="NCBI Taxonomy" id="332411"/>
    <lineage>
        <taxon>Bacteria</taxon>
        <taxon>Pseudomonadati</taxon>
        <taxon>Pseudomonadota</taxon>
        <taxon>Betaproteobacteria</taxon>
        <taxon>Neisseriales</taxon>
        <taxon>Chromobacteriaceae</taxon>
        <taxon>Aquitalea</taxon>
    </lineage>
</organism>
<keyword evidence="5 9" id="KW-0472">Membrane</keyword>
<evidence type="ECO:0000313" key="12">
    <source>
        <dbReference type="Proteomes" id="UP000248395"/>
    </source>
</evidence>
<keyword evidence="4 9" id="KW-1133">Transmembrane helix</keyword>
<evidence type="ECO:0000259" key="10">
    <source>
        <dbReference type="Pfam" id="PF09976"/>
    </source>
</evidence>
<keyword evidence="12" id="KW-1185">Reference proteome</keyword>
<comment type="caution">
    <text evidence="11">The sequence shown here is derived from an EMBL/GenBank/DDBJ whole genome shotgun (WGS) entry which is preliminary data.</text>
</comment>
<dbReference type="PANTHER" id="PTHR38035:SF1">
    <property type="entry name" value="ANCILLARY SECYEG TRANSLOCON SUBUNIT"/>
    <property type="match status" value="1"/>
</dbReference>
<feature type="transmembrane region" description="Helical" evidence="9">
    <location>
        <begin position="21"/>
        <end position="39"/>
    </location>
</feature>
<dbReference type="GO" id="GO:0005886">
    <property type="term" value="C:plasma membrane"/>
    <property type="evidence" value="ECO:0007669"/>
    <property type="project" value="UniProtKB-SubCell"/>
</dbReference>
<name>A0A318JCL6_9NEIS</name>
<evidence type="ECO:0000313" key="11">
    <source>
        <dbReference type="EMBL" id="PXX44599.1"/>
    </source>
</evidence>
<evidence type="ECO:0000256" key="3">
    <source>
        <dbReference type="ARBA" id="ARBA00022692"/>
    </source>
</evidence>
<dbReference type="GO" id="GO:0044877">
    <property type="term" value="F:protein-containing complex binding"/>
    <property type="evidence" value="ECO:0007669"/>
    <property type="project" value="InterPro"/>
</dbReference>
<evidence type="ECO:0000256" key="6">
    <source>
        <dbReference type="ARBA" id="ARBA00023186"/>
    </source>
</evidence>
<dbReference type="Pfam" id="PF09976">
    <property type="entry name" value="TPR_21"/>
    <property type="match status" value="1"/>
</dbReference>
<dbReference type="InterPro" id="IPR026039">
    <property type="entry name" value="YfgM"/>
</dbReference>
<accession>A0A318JCL6</accession>
<dbReference type="InterPro" id="IPR011990">
    <property type="entry name" value="TPR-like_helical_dom_sf"/>
</dbReference>
<keyword evidence="2" id="KW-1003">Cell membrane</keyword>
<evidence type="ECO:0000256" key="9">
    <source>
        <dbReference type="SAM" id="Phobius"/>
    </source>
</evidence>
<evidence type="ECO:0000256" key="2">
    <source>
        <dbReference type="ARBA" id="ARBA00022475"/>
    </source>
</evidence>
<evidence type="ECO:0000256" key="5">
    <source>
        <dbReference type="ARBA" id="ARBA00023136"/>
    </source>
</evidence>
<proteinExistence type="inferred from homology"/>
<protein>
    <recommendedName>
        <fullName evidence="8">Ancillary SecYEG translocon subunit</fullName>
    </recommendedName>
</protein>
<dbReference type="SUPFAM" id="SSF48452">
    <property type="entry name" value="TPR-like"/>
    <property type="match status" value="1"/>
</dbReference>
<feature type="domain" description="Ancillary SecYEG translocon subunit/Cell division coordinator CpoB TPR" evidence="10">
    <location>
        <begin position="15"/>
        <end position="208"/>
    </location>
</feature>
<reference evidence="11 12" key="1">
    <citation type="submission" date="2018-05" db="EMBL/GenBank/DDBJ databases">
        <title>Genomic Encyclopedia of Type Strains, Phase IV (KMG-IV): sequencing the most valuable type-strain genomes for metagenomic binning, comparative biology and taxonomic classification.</title>
        <authorList>
            <person name="Goeker M."/>
        </authorList>
    </citation>
    <scope>NUCLEOTIDE SEQUENCE [LARGE SCALE GENOMIC DNA]</scope>
    <source>
        <strain evidence="11 12">DSM 25134</strain>
    </source>
</reference>
<evidence type="ECO:0000256" key="4">
    <source>
        <dbReference type="ARBA" id="ARBA00022989"/>
    </source>
</evidence>
<gene>
    <name evidence="11" type="ORF">DFR38_11218</name>
</gene>
<keyword evidence="3 9" id="KW-0812">Transmembrane</keyword>
<dbReference type="AlphaFoldDB" id="A0A318JCL6"/>
<dbReference type="Proteomes" id="UP000248395">
    <property type="component" value="Unassembled WGS sequence"/>
</dbReference>
<dbReference type="RefSeq" id="WP_110313530.1">
    <property type="nucleotide sequence ID" value="NZ_QJKC01000012.1"/>
</dbReference>
<evidence type="ECO:0000256" key="7">
    <source>
        <dbReference type="ARBA" id="ARBA00024197"/>
    </source>
</evidence>
<dbReference type="PANTHER" id="PTHR38035">
    <property type="entry name" value="UPF0070 PROTEIN YFGM"/>
    <property type="match status" value="1"/>
</dbReference>
<dbReference type="EMBL" id="QJKC01000012">
    <property type="protein sequence ID" value="PXX44599.1"/>
    <property type="molecule type" value="Genomic_DNA"/>
</dbReference>
<evidence type="ECO:0000256" key="8">
    <source>
        <dbReference type="ARBA" id="ARBA00024235"/>
    </source>
</evidence>
<evidence type="ECO:0000256" key="1">
    <source>
        <dbReference type="ARBA" id="ARBA00004401"/>
    </source>
</evidence>
<keyword evidence="6" id="KW-0143">Chaperone</keyword>
<dbReference type="OrthoDB" id="8521102at2"/>
<comment type="subcellular location">
    <subcellularLocation>
        <location evidence="1">Cell membrane</location>
        <topology evidence="1">Single-pass type II membrane protein</topology>
    </subcellularLocation>
</comment>